<gene>
    <name evidence="1" type="ORF">GF867_03820</name>
</gene>
<name>A0A844C8A1_9LACT</name>
<organism evidence="1 2">
    <name type="scientific">Fundicoccus ignavus</name>
    <dbReference type="NCBI Taxonomy" id="2664442"/>
    <lineage>
        <taxon>Bacteria</taxon>
        <taxon>Bacillati</taxon>
        <taxon>Bacillota</taxon>
        <taxon>Bacilli</taxon>
        <taxon>Lactobacillales</taxon>
        <taxon>Aerococcaceae</taxon>
        <taxon>Fundicoccus</taxon>
    </lineage>
</organism>
<accession>A0A844C8A1</accession>
<sequence length="50" mass="5589">MYVFSGKTGFLPTYQNGKMAKHEDVDAEQTIQIAGQIAYADTTITTKELY</sequence>
<proteinExistence type="predicted"/>
<evidence type="ECO:0000313" key="1">
    <source>
        <dbReference type="EMBL" id="MRJ46697.1"/>
    </source>
</evidence>
<protein>
    <submittedName>
        <fullName evidence="1">Uncharacterized protein</fullName>
    </submittedName>
</protein>
<dbReference type="AlphaFoldDB" id="A0A844C8A1"/>
<evidence type="ECO:0000313" key="2">
    <source>
        <dbReference type="Proteomes" id="UP000440066"/>
    </source>
</evidence>
<dbReference type="EMBL" id="WJQT01000003">
    <property type="protein sequence ID" value="MRJ46697.1"/>
    <property type="molecule type" value="Genomic_DNA"/>
</dbReference>
<dbReference type="RefSeq" id="WP_153831786.1">
    <property type="nucleotide sequence ID" value="NZ_WJQT01000003.1"/>
</dbReference>
<reference evidence="1 2" key="1">
    <citation type="submission" date="2019-11" db="EMBL/GenBank/DDBJ databases">
        <title>Characterisation of Fundicoccus ignavus gen. nov. sp. nov., a novel genus of the family Aerococcaceae from bulk tank milk.</title>
        <authorList>
            <person name="Siebert A."/>
            <person name="Huptas C."/>
            <person name="Wenning M."/>
            <person name="Scherer S."/>
            <person name="Doll E.V."/>
        </authorList>
    </citation>
    <scope>NUCLEOTIDE SEQUENCE [LARGE SCALE GENOMIC DNA]</scope>
    <source>
        <strain evidence="1 2">DSM 109652</strain>
    </source>
</reference>
<dbReference type="Proteomes" id="UP000440066">
    <property type="component" value="Unassembled WGS sequence"/>
</dbReference>
<comment type="caution">
    <text evidence="1">The sequence shown here is derived from an EMBL/GenBank/DDBJ whole genome shotgun (WGS) entry which is preliminary data.</text>
</comment>